<feature type="domain" description="FAD-binding PCMH-type" evidence="4">
    <location>
        <begin position="82"/>
        <end position="265"/>
    </location>
</feature>
<dbReference type="GO" id="GO:0071949">
    <property type="term" value="F:FAD binding"/>
    <property type="evidence" value="ECO:0007669"/>
    <property type="project" value="InterPro"/>
</dbReference>
<dbReference type="Pfam" id="PF08031">
    <property type="entry name" value="BBE"/>
    <property type="match status" value="1"/>
</dbReference>
<dbReference type="Pfam" id="PF01565">
    <property type="entry name" value="FAD_binding_4"/>
    <property type="match status" value="1"/>
</dbReference>
<proteinExistence type="inferred from homology"/>
<dbReference type="InterPro" id="IPR016166">
    <property type="entry name" value="FAD-bd_PCMH"/>
</dbReference>
<keyword evidence="3" id="KW-0732">Signal</keyword>
<dbReference type="Gene3D" id="3.40.462.20">
    <property type="match status" value="1"/>
</dbReference>
<gene>
    <name evidence="5" type="ORF">N7460_010077</name>
</gene>
<evidence type="ECO:0000313" key="5">
    <source>
        <dbReference type="EMBL" id="KAJ6029811.1"/>
    </source>
</evidence>
<dbReference type="GO" id="GO:0016491">
    <property type="term" value="F:oxidoreductase activity"/>
    <property type="evidence" value="ECO:0007669"/>
    <property type="project" value="UniProtKB-KW"/>
</dbReference>
<reference evidence="5" key="1">
    <citation type="journal article" date="2023" name="IMA Fungus">
        <title>Comparative genomic study of the Penicillium genus elucidates a diverse pangenome and 15 lateral gene transfer events.</title>
        <authorList>
            <person name="Petersen C."/>
            <person name="Sorensen T."/>
            <person name="Nielsen M.R."/>
            <person name="Sondergaard T.E."/>
            <person name="Sorensen J.L."/>
            <person name="Fitzpatrick D.A."/>
            <person name="Frisvad J.C."/>
            <person name="Nielsen K.L."/>
        </authorList>
    </citation>
    <scope>NUCLEOTIDE SEQUENCE</scope>
    <source>
        <strain evidence="5">IBT 15450</strain>
    </source>
</reference>
<dbReference type="PANTHER" id="PTHR13878:SF155">
    <property type="entry name" value="ALCOHOL OXIDASE, PUTATIVE (AFU_ORTHOLOGUE AFUA_4G00430)-RELATED"/>
    <property type="match status" value="1"/>
</dbReference>
<organism evidence="5 6">
    <name type="scientific">Penicillium canescens</name>
    <dbReference type="NCBI Taxonomy" id="5083"/>
    <lineage>
        <taxon>Eukaryota</taxon>
        <taxon>Fungi</taxon>
        <taxon>Dikarya</taxon>
        <taxon>Ascomycota</taxon>
        <taxon>Pezizomycotina</taxon>
        <taxon>Eurotiomycetes</taxon>
        <taxon>Eurotiomycetidae</taxon>
        <taxon>Eurotiales</taxon>
        <taxon>Aspergillaceae</taxon>
        <taxon>Penicillium</taxon>
    </lineage>
</organism>
<dbReference type="Gene3D" id="3.30.465.10">
    <property type="match status" value="2"/>
</dbReference>
<dbReference type="InterPro" id="IPR036318">
    <property type="entry name" value="FAD-bd_PCMH-like_sf"/>
</dbReference>
<dbReference type="InterPro" id="IPR050432">
    <property type="entry name" value="FAD-linked_Oxidoreductases_BP"/>
</dbReference>
<keyword evidence="6" id="KW-1185">Reference proteome</keyword>
<sequence length="520" mass="56830">MKGLLNLALVGLAFASSGSDSSCRCRPHQSCWPVEQEWSALNSSVQGNLQATQPVAATCHEGNKKACAAITQQWTNSTWRTTQPGAVQWENWETRPELNESRRLETPKATCGQGRISLYSVLAKSAPTSKQQFDLHILVEEHYIHRRVQARGNSKERGPAVTIGAGINLIELYAAVGKKGRTVVAGTSHTVGAAGGYIQGGGHSLMGPWKGMAADNVLEFQVVTANGTLVTANSHQNPDLFWALRGGGGGTFGVIVSATLRTFDEAPVTMVNLNVSTVAQNPGFWGAMTDFHPAIPSLNDAGASGYYFISPNVPFKNMEVSRLSILLFSPNQTNVAKTDKLVAPLQWKLNGTVGLITEYATIPFPTIHSLLSGLLIRGNMDPTGQSVILGSRLFSQSVDNGINPAWRKAATHMYFARYWAPNATLAQQQDVIRNMAEVGMPILKDVEGCKMGAYLNEANAYEPDFQNEFWGSNYPRLYEIKQKWDPNGLFIARKGVGSEDWDDARLCRIKRSRKWASFPE</sequence>
<dbReference type="SUPFAM" id="SSF56176">
    <property type="entry name" value="FAD-binding/transporter-associated domain-like"/>
    <property type="match status" value="1"/>
</dbReference>
<comment type="caution">
    <text evidence="5">The sequence shown here is derived from an EMBL/GenBank/DDBJ whole genome shotgun (WGS) entry which is preliminary data.</text>
</comment>
<evidence type="ECO:0000256" key="2">
    <source>
        <dbReference type="ARBA" id="ARBA00023002"/>
    </source>
</evidence>
<feature type="chain" id="PRO_5042140646" evidence="3">
    <location>
        <begin position="16"/>
        <end position="520"/>
    </location>
</feature>
<dbReference type="PROSITE" id="PS51387">
    <property type="entry name" value="FAD_PCMH"/>
    <property type="match status" value="1"/>
</dbReference>
<evidence type="ECO:0000256" key="1">
    <source>
        <dbReference type="ARBA" id="ARBA00005466"/>
    </source>
</evidence>
<feature type="signal peptide" evidence="3">
    <location>
        <begin position="1"/>
        <end position="15"/>
    </location>
</feature>
<dbReference type="InterPro" id="IPR012951">
    <property type="entry name" value="BBE"/>
</dbReference>
<dbReference type="Proteomes" id="UP001219568">
    <property type="component" value="Unassembled WGS sequence"/>
</dbReference>
<dbReference type="PANTHER" id="PTHR13878">
    <property type="entry name" value="GULONOLACTONE OXIDASE"/>
    <property type="match status" value="1"/>
</dbReference>
<evidence type="ECO:0000256" key="3">
    <source>
        <dbReference type="SAM" id="SignalP"/>
    </source>
</evidence>
<accession>A0AAD6I3V5</accession>
<protein>
    <submittedName>
        <fullName evidence="5">FAD binding domain protein</fullName>
    </submittedName>
</protein>
<comment type="similarity">
    <text evidence="1">Belongs to the oxygen-dependent FAD-linked oxidoreductase family.</text>
</comment>
<evidence type="ECO:0000313" key="6">
    <source>
        <dbReference type="Proteomes" id="UP001219568"/>
    </source>
</evidence>
<dbReference type="InterPro" id="IPR016169">
    <property type="entry name" value="FAD-bd_PCMH_sub2"/>
</dbReference>
<name>A0AAD6I3V5_PENCN</name>
<reference evidence="5" key="2">
    <citation type="submission" date="2023-01" db="EMBL/GenBank/DDBJ databases">
        <authorList>
            <person name="Petersen C."/>
        </authorList>
    </citation>
    <scope>NUCLEOTIDE SEQUENCE</scope>
    <source>
        <strain evidence="5">IBT 15450</strain>
    </source>
</reference>
<dbReference type="InterPro" id="IPR006094">
    <property type="entry name" value="Oxid_FAD_bind_N"/>
</dbReference>
<dbReference type="AlphaFoldDB" id="A0AAD6I3V5"/>
<keyword evidence="2" id="KW-0560">Oxidoreductase</keyword>
<evidence type="ECO:0000259" key="4">
    <source>
        <dbReference type="PROSITE" id="PS51387"/>
    </source>
</evidence>
<dbReference type="EMBL" id="JAQJZL010000014">
    <property type="protein sequence ID" value="KAJ6029811.1"/>
    <property type="molecule type" value="Genomic_DNA"/>
</dbReference>